<dbReference type="Pfam" id="PF19386">
    <property type="entry name" value="DUF5961"/>
    <property type="match status" value="1"/>
</dbReference>
<sequence>MFHATQDVHRFEARALSGATYEVLGASFEDAALEFADLAHEGEVEITDCETGERRCFRLDVG</sequence>
<keyword evidence="2" id="KW-1185">Reference proteome</keyword>
<accession>A0ABV2EH39</accession>
<protein>
    <recommendedName>
        <fullName evidence="3">DUF1488 domain-containing protein</fullName>
    </recommendedName>
</protein>
<organism evidence="1 2">
    <name type="scientific">Phenylobacterium koreense</name>
    <dbReference type="NCBI Taxonomy" id="266125"/>
    <lineage>
        <taxon>Bacteria</taxon>
        <taxon>Pseudomonadati</taxon>
        <taxon>Pseudomonadota</taxon>
        <taxon>Alphaproteobacteria</taxon>
        <taxon>Caulobacterales</taxon>
        <taxon>Caulobacteraceae</taxon>
        <taxon>Phenylobacterium</taxon>
    </lineage>
</organism>
<dbReference type="EMBL" id="JBEPLU010000001">
    <property type="protein sequence ID" value="MET3526334.1"/>
    <property type="molecule type" value="Genomic_DNA"/>
</dbReference>
<reference evidence="1 2" key="1">
    <citation type="submission" date="2024-06" db="EMBL/GenBank/DDBJ databases">
        <title>Genomic Encyclopedia of Type Strains, Phase IV (KMG-IV): sequencing the most valuable type-strain genomes for metagenomic binning, comparative biology and taxonomic classification.</title>
        <authorList>
            <person name="Goeker M."/>
        </authorList>
    </citation>
    <scope>NUCLEOTIDE SEQUENCE [LARGE SCALE GENOMIC DNA]</scope>
    <source>
        <strain evidence="1 2">DSM 17809</strain>
    </source>
</reference>
<proteinExistence type="predicted"/>
<dbReference type="InterPro" id="IPR046005">
    <property type="entry name" value="DUF5961"/>
</dbReference>
<dbReference type="RefSeq" id="WP_331929828.1">
    <property type="nucleotide sequence ID" value="NZ_JBEPLU010000001.1"/>
</dbReference>
<dbReference type="Proteomes" id="UP001549110">
    <property type="component" value="Unassembled WGS sequence"/>
</dbReference>
<name>A0ABV2EH39_9CAUL</name>
<evidence type="ECO:0008006" key="3">
    <source>
        <dbReference type="Google" id="ProtNLM"/>
    </source>
</evidence>
<comment type="caution">
    <text evidence="1">The sequence shown here is derived from an EMBL/GenBank/DDBJ whole genome shotgun (WGS) entry which is preliminary data.</text>
</comment>
<evidence type="ECO:0000313" key="1">
    <source>
        <dbReference type="EMBL" id="MET3526334.1"/>
    </source>
</evidence>
<evidence type="ECO:0000313" key="2">
    <source>
        <dbReference type="Proteomes" id="UP001549110"/>
    </source>
</evidence>
<gene>
    <name evidence="1" type="ORF">ABID41_001429</name>
</gene>